<keyword evidence="8" id="KW-1185">Reference proteome</keyword>
<keyword evidence="3 6" id="KW-0812">Transmembrane</keyword>
<dbReference type="InterPro" id="IPR018499">
    <property type="entry name" value="Tetraspanin/Peripherin"/>
</dbReference>
<organism evidence="7 8">
    <name type="scientific">Diploscapter pachys</name>
    <dbReference type="NCBI Taxonomy" id="2018661"/>
    <lineage>
        <taxon>Eukaryota</taxon>
        <taxon>Metazoa</taxon>
        <taxon>Ecdysozoa</taxon>
        <taxon>Nematoda</taxon>
        <taxon>Chromadorea</taxon>
        <taxon>Rhabditida</taxon>
        <taxon>Rhabditina</taxon>
        <taxon>Rhabditomorpha</taxon>
        <taxon>Rhabditoidea</taxon>
        <taxon>Rhabditidae</taxon>
        <taxon>Diploscapter</taxon>
    </lineage>
</organism>
<comment type="caution">
    <text evidence="7">The sequence shown here is derived from an EMBL/GenBank/DDBJ whole genome shotgun (WGS) entry which is preliminary data.</text>
</comment>
<dbReference type="InterPro" id="IPR018503">
    <property type="entry name" value="Tetraspanin_CS"/>
</dbReference>
<evidence type="ECO:0000256" key="2">
    <source>
        <dbReference type="ARBA" id="ARBA00006840"/>
    </source>
</evidence>
<feature type="transmembrane region" description="Helical" evidence="6">
    <location>
        <begin position="351"/>
        <end position="369"/>
    </location>
</feature>
<dbReference type="AlphaFoldDB" id="A0A2A2J443"/>
<dbReference type="EMBL" id="LIAE01010687">
    <property type="protein sequence ID" value="PAV56588.1"/>
    <property type="molecule type" value="Genomic_DNA"/>
</dbReference>
<dbReference type="OrthoDB" id="10033535at2759"/>
<keyword evidence="4 6" id="KW-1133">Transmembrane helix</keyword>
<dbReference type="SUPFAM" id="SSF48652">
    <property type="entry name" value="Tetraspanin"/>
    <property type="match status" value="2"/>
</dbReference>
<gene>
    <name evidence="7" type="ORF">WR25_23389</name>
</gene>
<accession>A0A2A2J443</accession>
<evidence type="ECO:0000313" key="7">
    <source>
        <dbReference type="EMBL" id="PAV56588.1"/>
    </source>
</evidence>
<dbReference type="PRINTS" id="PR00259">
    <property type="entry name" value="TMFOUR"/>
</dbReference>
<feature type="transmembrane region" description="Helical" evidence="6">
    <location>
        <begin position="96"/>
        <end position="121"/>
    </location>
</feature>
<evidence type="ECO:0000256" key="5">
    <source>
        <dbReference type="ARBA" id="ARBA00023136"/>
    </source>
</evidence>
<keyword evidence="5 6" id="KW-0472">Membrane</keyword>
<dbReference type="GO" id="GO:0005886">
    <property type="term" value="C:plasma membrane"/>
    <property type="evidence" value="ECO:0007669"/>
    <property type="project" value="TreeGrafter"/>
</dbReference>
<dbReference type="Proteomes" id="UP000218231">
    <property type="component" value="Unassembled WGS sequence"/>
</dbReference>
<name>A0A2A2J443_9BILA</name>
<evidence type="ECO:0000256" key="6">
    <source>
        <dbReference type="SAM" id="Phobius"/>
    </source>
</evidence>
<dbReference type="STRING" id="2018661.A0A2A2J443"/>
<dbReference type="PANTHER" id="PTHR19282:SF555">
    <property type="entry name" value="TETRASPANIN-2A"/>
    <property type="match status" value="1"/>
</dbReference>
<evidence type="ECO:0000313" key="8">
    <source>
        <dbReference type="Proteomes" id="UP000218231"/>
    </source>
</evidence>
<evidence type="ECO:0000256" key="3">
    <source>
        <dbReference type="ARBA" id="ARBA00022692"/>
    </source>
</evidence>
<evidence type="ECO:0000256" key="4">
    <source>
        <dbReference type="ARBA" id="ARBA00022989"/>
    </source>
</evidence>
<evidence type="ECO:0000256" key="1">
    <source>
        <dbReference type="ARBA" id="ARBA00004141"/>
    </source>
</evidence>
<protein>
    <submittedName>
        <fullName evidence="7">Uncharacterized protein</fullName>
    </submittedName>
</protein>
<reference evidence="7 8" key="1">
    <citation type="journal article" date="2017" name="Curr. Biol.">
        <title>Genome architecture and evolution of a unichromosomal asexual nematode.</title>
        <authorList>
            <person name="Fradin H."/>
            <person name="Zegar C."/>
            <person name="Gutwein M."/>
            <person name="Lucas J."/>
            <person name="Kovtun M."/>
            <person name="Corcoran D."/>
            <person name="Baugh L.R."/>
            <person name="Kiontke K."/>
            <person name="Gunsalus K."/>
            <person name="Fitch D.H."/>
            <person name="Piano F."/>
        </authorList>
    </citation>
    <scope>NUCLEOTIDE SEQUENCE [LARGE SCALE GENOMIC DNA]</scope>
    <source>
        <strain evidence="7">PF1309</strain>
    </source>
</reference>
<comment type="subcellular location">
    <subcellularLocation>
        <location evidence="1">Membrane</location>
        <topology evidence="1">Multi-pass membrane protein</topology>
    </subcellularLocation>
</comment>
<feature type="transmembrane region" description="Helical" evidence="6">
    <location>
        <begin position="64"/>
        <end position="84"/>
    </location>
</feature>
<dbReference type="PANTHER" id="PTHR19282">
    <property type="entry name" value="TETRASPANIN"/>
    <property type="match status" value="1"/>
</dbReference>
<sequence length="462" mass="52890">MAIELPSKDVQIMSTRATPPEPRIVIGGNASGIVLIFLGLWMPLDPKRNYILDLVHFSEDDPLLWFASVTALVTGIATLLVGFLGCCGALRRMRCLLVGFILSLVAIFLADVAIATLALVYRNKFTDDRMQVYLTNLTQNRYNRDYWVKPLMDTVQFYTHLQTSLRKMVKYSYGADLNSNENVSITLMIDKLQFYEECCGAHSPDDYLGSRWAAALASNIIYETEDRPIVPDSCCKQLQGASALNPHPKSAARCQQIGAHPLWRNNVQSCCGGTGPKDYENSFWYITNTLRGTRSFVPPSCCKQTQQARAWSIQPVDPMCTTYFYDTQVFNSAVYNDGCYEKLQKWFNEQTIIFTGIGFGFAMFIVIPLDRIRCVYYEKQDYEHWKKHWWGFKKWGMGLSSVWWACDMGRNWHGKETNYYNVVLDIGNWPKKGFSVKNFDHFLVEARSVLSKTATFEDHLPF</sequence>
<dbReference type="InterPro" id="IPR008952">
    <property type="entry name" value="Tetraspanin_EC2_sf"/>
</dbReference>
<dbReference type="Pfam" id="PF00335">
    <property type="entry name" value="Tetraspanin"/>
    <property type="match status" value="2"/>
</dbReference>
<proteinExistence type="inferred from homology"/>
<feature type="transmembrane region" description="Helical" evidence="6">
    <location>
        <begin position="24"/>
        <end position="44"/>
    </location>
</feature>
<comment type="similarity">
    <text evidence="2">Belongs to the tetraspanin (TM4SF) family.</text>
</comment>
<dbReference type="Gene3D" id="1.10.1450.10">
    <property type="entry name" value="Tetraspanin"/>
    <property type="match status" value="2"/>
</dbReference>
<dbReference type="PROSITE" id="PS00421">
    <property type="entry name" value="TM4_1"/>
    <property type="match status" value="1"/>
</dbReference>